<dbReference type="AlphaFoldDB" id="A0AAW2ZI99"/>
<protein>
    <recommendedName>
        <fullName evidence="3">Pentatricopeptide repeat-containing protein</fullName>
    </recommendedName>
</protein>
<dbReference type="EMBL" id="JAOPGA020001523">
    <property type="protein sequence ID" value="KAL0489170.1"/>
    <property type="molecule type" value="Genomic_DNA"/>
</dbReference>
<proteinExistence type="predicted"/>
<evidence type="ECO:0000313" key="2">
    <source>
        <dbReference type="Proteomes" id="UP001431209"/>
    </source>
</evidence>
<name>A0AAW2ZI99_9EUKA</name>
<dbReference type="InterPro" id="IPR002885">
    <property type="entry name" value="PPR_rpt"/>
</dbReference>
<dbReference type="PANTHER" id="PTHR47925:SF84">
    <property type="entry name" value="PENTATRICOPEPTIDE REPEAT-CONTAINING PROTEIN"/>
    <property type="match status" value="1"/>
</dbReference>
<sequence>MTRLTPSLNCFRMLLSACSYQSNVSGADTIYQLAKSEYGVGQQLNIYMIDVYARGGRLDEAERLAKGVIMKHRSVAWMTVLAGCKKYGDYERMQRIQKEN</sequence>
<keyword evidence="2" id="KW-1185">Reference proteome</keyword>
<dbReference type="Gene3D" id="1.25.40.10">
    <property type="entry name" value="Tetratricopeptide repeat domain"/>
    <property type="match status" value="1"/>
</dbReference>
<dbReference type="PANTHER" id="PTHR47925">
    <property type="entry name" value="OS01G0913400 PROTEIN-RELATED"/>
    <property type="match status" value="1"/>
</dbReference>
<evidence type="ECO:0000313" key="1">
    <source>
        <dbReference type="EMBL" id="KAL0489170.1"/>
    </source>
</evidence>
<gene>
    <name evidence="1" type="ORF">AKO1_013708</name>
</gene>
<dbReference type="Pfam" id="PF01535">
    <property type="entry name" value="PPR"/>
    <property type="match status" value="1"/>
</dbReference>
<organism evidence="1 2">
    <name type="scientific">Acrasis kona</name>
    <dbReference type="NCBI Taxonomy" id="1008807"/>
    <lineage>
        <taxon>Eukaryota</taxon>
        <taxon>Discoba</taxon>
        <taxon>Heterolobosea</taxon>
        <taxon>Tetramitia</taxon>
        <taxon>Eutetramitia</taxon>
        <taxon>Acrasidae</taxon>
        <taxon>Acrasis</taxon>
    </lineage>
</organism>
<comment type="caution">
    <text evidence="1">The sequence shown here is derived from an EMBL/GenBank/DDBJ whole genome shotgun (WGS) entry which is preliminary data.</text>
</comment>
<accession>A0AAW2ZI99</accession>
<evidence type="ECO:0008006" key="3">
    <source>
        <dbReference type="Google" id="ProtNLM"/>
    </source>
</evidence>
<dbReference type="Proteomes" id="UP001431209">
    <property type="component" value="Unassembled WGS sequence"/>
</dbReference>
<dbReference type="InterPro" id="IPR011990">
    <property type="entry name" value="TPR-like_helical_dom_sf"/>
</dbReference>
<reference evidence="1 2" key="1">
    <citation type="submission" date="2024-03" db="EMBL/GenBank/DDBJ databases">
        <title>The Acrasis kona genome and developmental transcriptomes reveal deep origins of eukaryotic multicellular pathways.</title>
        <authorList>
            <person name="Sheikh S."/>
            <person name="Fu C.-J."/>
            <person name="Brown M.W."/>
            <person name="Baldauf S.L."/>
        </authorList>
    </citation>
    <scope>NUCLEOTIDE SEQUENCE [LARGE SCALE GENOMIC DNA]</scope>
    <source>
        <strain evidence="1 2">ATCC MYA-3509</strain>
    </source>
</reference>